<dbReference type="GO" id="GO:0020037">
    <property type="term" value="F:heme binding"/>
    <property type="evidence" value="ECO:0007669"/>
    <property type="project" value="InterPro"/>
</dbReference>
<dbReference type="AlphaFoldDB" id="A0A2U1Q355"/>
<dbReference type="GO" id="GO:0016705">
    <property type="term" value="F:oxidoreductase activity, acting on paired donors, with incorporation or reduction of molecular oxygen"/>
    <property type="evidence" value="ECO:0007669"/>
    <property type="project" value="InterPro"/>
</dbReference>
<keyword evidence="16" id="KW-1185">Reference proteome</keyword>
<dbReference type="CDD" id="cd11043">
    <property type="entry name" value="CYP90-like"/>
    <property type="match status" value="1"/>
</dbReference>
<dbReference type="InterPro" id="IPR017972">
    <property type="entry name" value="Cyt_P450_CS"/>
</dbReference>
<dbReference type="GO" id="GO:0016125">
    <property type="term" value="P:sterol metabolic process"/>
    <property type="evidence" value="ECO:0007669"/>
    <property type="project" value="TreeGrafter"/>
</dbReference>
<sequence length="472" mass="53970">MVDLIYAIFLSLIVVLVPFSLHFVFYKSKLAVDRKLPPGQTGWPVIGETLDFLANGWKGHPEKFIFDRMAKFSPHVFRTSLFKEDVAVLCGSEGNKFLLSNKQKVVQPWLPSSVVKIFPSAIETTKNIKMLRSSFKPEALRQYVPVMDMMTQRHFETEWEGMDQIVTHQVTSNYTFSISCKIYMSIEEPEQVKYLYGPFEEFLTGMFSIPIDLPGTPLRRAINGGKFIRNEIILFIKQRKIDLAEGRASPTQDILSQMLCDEDNRFTGESDFADAMIGSLIAGHDNATSTCAFVVKFLAELPEIYQGVLKEQTEIVKSKAPGELLNWEDLSKMKYSWNVAREILRLAPPLQGFFREATADFVYNGYSIPKGWKLYWSALSTHNNPEYFPEPQKFDPSRFDGKGPAPYTFVPFGGGPHMCPGREYGRLQILIFMHHLVTKFKWEKVIPNEQIVVDPMPKLARGLPIRVYPYKA</sequence>
<comment type="cofactor">
    <cofactor evidence="1 12">
        <name>heme</name>
        <dbReference type="ChEBI" id="CHEBI:30413"/>
    </cofactor>
</comment>
<evidence type="ECO:0000256" key="1">
    <source>
        <dbReference type="ARBA" id="ARBA00001971"/>
    </source>
</evidence>
<dbReference type="InterPro" id="IPR036396">
    <property type="entry name" value="Cyt_P450_sf"/>
</dbReference>
<evidence type="ECO:0000313" key="15">
    <source>
        <dbReference type="EMBL" id="PWA92439.1"/>
    </source>
</evidence>
<evidence type="ECO:0000256" key="14">
    <source>
        <dbReference type="SAM" id="Phobius"/>
    </source>
</evidence>
<dbReference type="STRING" id="35608.A0A2U1Q355"/>
<dbReference type="PRINTS" id="PR00463">
    <property type="entry name" value="EP450I"/>
</dbReference>
<evidence type="ECO:0000256" key="13">
    <source>
        <dbReference type="RuleBase" id="RU000461"/>
    </source>
</evidence>
<comment type="subcellular location">
    <subcellularLocation>
        <location evidence="2">Membrane</location>
        <topology evidence="2">Single-pass membrane protein</topology>
    </subcellularLocation>
</comment>
<evidence type="ECO:0000256" key="4">
    <source>
        <dbReference type="ARBA" id="ARBA00022617"/>
    </source>
</evidence>
<dbReference type="GO" id="GO:0005506">
    <property type="term" value="F:iron ion binding"/>
    <property type="evidence" value="ECO:0007669"/>
    <property type="project" value="InterPro"/>
</dbReference>
<dbReference type="GO" id="GO:0016020">
    <property type="term" value="C:membrane"/>
    <property type="evidence" value="ECO:0007669"/>
    <property type="project" value="UniProtKB-SubCell"/>
</dbReference>
<dbReference type="PROSITE" id="PS00086">
    <property type="entry name" value="CYTOCHROME_P450"/>
    <property type="match status" value="1"/>
</dbReference>
<keyword evidence="4 12" id="KW-0349">Heme</keyword>
<evidence type="ECO:0000256" key="11">
    <source>
        <dbReference type="ARBA" id="ARBA00023136"/>
    </source>
</evidence>
<evidence type="ECO:0000256" key="7">
    <source>
        <dbReference type="ARBA" id="ARBA00022989"/>
    </source>
</evidence>
<evidence type="ECO:0000256" key="3">
    <source>
        <dbReference type="ARBA" id="ARBA00010617"/>
    </source>
</evidence>
<proteinExistence type="inferred from homology"/>
<gene>
    <name evidence="15" type="ORF">CTI12_AA079080</name>
</gene>
<feature type="transmembrane region" description="Helical" evidence="14">
    <location>
        <begin position="6"/>
        <end position="26"/>
    </location>
</feature>
<evidence type="ECO:0000256" key="12">
    <source>
        <dbReference type="PIRSR" id="PIRSR602401-1"/>
    </source>
</evidence>
<evidence type="ECO:0000256" key="2">
    <source>
        <dbReference type="ARBA" id="ARBA00004167"/>
    </source>
</evidence>
<keyword evidence="11 14" id="KW-0472">Membrane</keyword>
<dbReference type="FunFam" id="1.10.630.10:FF:000022">
    <property type="entry name" value="Taxadiene 5-alpha hydroxylase"/>
    <property type="match status" value="1"/>
</dbReference>
<evidence type="ECO:0000256" key="10">
    <source>
        <dbReference type="ARBA" id="ARBA00023033"/>
    </source>
</evidence>
<dbReference type="Pfam" id="PF00067">
    <property type="entry name" value="p450"/>
    <property type="match status" value="1"/>
</dbReference>
<reference evidence="15 16" key="1">
    <citation type="journal article" date="2018" name="Mol. Plant">
        <title>The genome of Artemisia annua provides insight into the evolution of Asteraceae family and artemisinin biosynthesis.</title>
        <authorList>
            <person name="Shen Q."/>
            <person name="Zhang L."/>
            <person name="Liao Z."/>
            <person name="Wang S."/>
            <person name="Yan T."/>
            <person name="Shi P."/>
            <person name="Liu M."/>
            <person name="Fu X."/>
            <person name="Pan Q."/>
            <person name="Wang Y."/>
            <person name="Lv Z."/>
            <person name="Lu X."/>
            <person name="Zhang F."/>
            <person name="Jiang W."/>
            <person name="Ma Y."/>
            <person name="Chen M."/>
            <person name="Hao X."/>
            <person name="Li L."/>
            <person name="Tang Y."/>
            <person name="Lv G."/>
            <person name="Zhou Y."/>
            <person name="Sun X."/>
            <person name="Brodelius P.E."/>
            <person name="Rose J.K.C."/>
            <person name="Tang K."/>
        </authorList>
    </citation>
    <scope>NUCLEOTIDE SEQUENCE [LARGE SCALE GENOMIC DNA]</scope>
    <source>
        <strain evidence="16">cv. Huhao1</strain>
        <tissue evidence="15">Leaf</tissue>
    </source>
</reference>
<dbReference type="OrthoDB" id="442633at2759"/>
<accession>A0A2U1Q355</accession>
<dbReference type="InterPro" id="IPR001128">
    <property type="entry name" value="Cyt_P450"/>
</dbReference>
<dbReference type="SUPFAM" id="SSF48264">
    <property type="entry name" value="Cytochrome P450"/>
    <property type="match status" value="1"/>
</dbReference>
<keyword evidence="6 12" id="KW-0479">Metal-binding</keyword>
<dbReference type="EMBL" id="PKPP01000463">
    <property type="protein sequence ID" value="PWA92439.1"/>
    <property type="molecule type" value="Genomic_DNA"/>
</dbReference>
<dbReference type="GO" id="GO:0004497">
    <property type="term" value="F:monooxygenase activity"/>
    <property type="evidence" value="ECO:0007669"/>
    <property type="project" value="UniProtKB-KW"/>
</dbReference>
<dbReference type="PANTHER" id="PTHR24286:SF349">
    <property type="entry name" value="CYTOCHROME P450 716A1-RELATED"/>
    <property type="match status" value="1"/>
</dbReference>
<evidence type="ECO:0000256" key="5">
    <source>
        <dbReference type="ARBA" id="ARBA00022692"/>
    </source>
</evidence>
<dbReference type="Proteomes" id="UP000245207">
    <property type="component" value="Unassembled WGS sequence"/>
</dbReference>
<comment type="caution">
    <text evidence="15">The sequence shown here is derived from an EMBL/GenBank/DDBJ whole genome shotgun (WGS) entry which is preliminary data.</text>
</comment>
<keyword evidence="7 14" id="KW-1133">Transmembrane helix</keyword>
<protein>
    <submittedName>
        <fullName evidence="15">CYP716A14v2 protein</fullName>
    </submittedName>
</protein>
<evidence type="ECO:0000256" key="6">
    <source>
        <dbReference type="ARBA" id="ARBA00022723"/>
    </source>
</evidence>
<comment type="similarity">
    <text evidence="3 13">Belongs to the cytochrome P450 family.</text>
</comment>
<keyword evidence="10 13" id="KW-0503">Monooxygenase</keyword>
<name>A0A2U1Q355_ARTAN</name>
<dbReference type="PRINTS" id="PR00385">
    <property type="entry name" value="P450"/>
</dbReference>
<feature type="binding site" description="axial binding residue" evidence="12">
    <location>
        <position position="419"/>
    </location>
    <ligand>
        <name>heme</name>
        <dbReference type="ChEBI" id="CHEBI:30413"/>
    </ligand>
    <ligandPart>
        <name>Fe</name>
        <dbReference type="ChEBI" id="CHEBI:18248"/>
    </ligandPart>
</feature>
<dbReference type="Gene3D" id="1.10.630.10">
    <property type="entry name" value="Cytochrome P450"/>
    <property type="match status" value="1"/>
</dbReference>
<evidence type="ECO:0000256" key="8">
    <source>
        <dbReference type="ARBA" id="ARBA00023002"/>
    </source>
</evidence>
<dbReference type="PANTHER" id="PTHR24286">
    <property type="entry name" value="CYTOCHROME P450 26"/>
    <property type="match status" value="1"/>
</dbReference>
<keyword evidence="8 13" id="KW-0560">Oxidoreductase</keyword>
<keyword evidence="5 14" id="KW-0812">Transmembrane</keyword>
<evidence type="ECO:0000313" key="16">
    <source>
        <dbReference type="Proteomes" id="UP000245207"/>
    </source>
</evidence>
<keyword evidence="9 12" id="KW-0408">Iron</keyword>
<organism evidence="15 16">
    <name type="scientific">Artemisia annua</name>
    <name type="common">Sweet wormwood</name>
    <dbReference type="NCBI Taxonomy" id="35608"/>
    <lineage>
        <taxon>Eukaryota</taxon>
        <taxon>Viridiplantae</taxon>
        <taxon>Streptophyta</taxon>
        <taxon>Embryophyta</taxon>
        <taxon>Tracheophyta</taxon>
        <taxon>Spermatophyta</taxon>
        <taxon>Magnoliopsida</taxon>
        <taxon>eudicotyledons</taxon>
        <taxon>Gunneridae</taxon>
        <taxon>Pentapetalae</taxon>
        <taxon>asterids</taxon>
        <taxon>campanulids</taxon>
        <taxon>Asterales</taxon>
        <taxon>Asteraceae</taxon>
        <taxon>Asteroideae</taxon>
        <taxon>Anthemideae</taxon>
        <taxon>Artemisiinae</taxon>
        <taxon>Artemisia</taxon>
    </lineage>
</organism>
<dbReference type="InterPro" id="IPR002401">
    <property type="entry name" value="Cyt_P450_E_grp-I"/>
</dbReference>
<evidence type="ECO:0000256" key="9">
    <source>
        <dbReference type="ARBA" id="ARBA00023004"/>
    </source>
</evidence>